<dbReference type="GO" id="GO:0008409">
    <property type="term" value="F:5'-3' exonuclease activity"/>
    <property type="evidence" value="ECO:0007669"/>
    <property type="project" value="TreeGrafter"/>
</dbReference>
<dbReference type="InterPro" id="IPR049126">
    <property type="entry name" value="FAN1-like_TPR"/>
</dbReference>
<comment type="similarity">
    <text evidence="1">Belongs to the FAN1 family.</text>
</comment>
<keyword evidence="1" id="KW-0539">Nucleus</keyword>
<comment type="catalytic activity">
    <reaction evidence="1">
        <text>Hydrolytically removes 5'-nucleotides successively from the 3'-hydroxy termini of 3'-hydroxy-terminated oligonucleotides.</text>
        <dbReference type="EC" id="3.1.4.1"/>
    </reaction>
</comment>
<comment type="function">
    <text evidence="1">Nuclease required for the repair of DNA interstrand cross-links (ICL). Acts as a 5'-3' exonuclease that anchors at a cut end of DNA and cleaves DNA successively at every third nucleotide, allowing to excise an ICL from one strand through flanking incisions.</text>
</comment>
<dbReference type="Pfam" id="PF21170">
    <property type="entry name" value="FAN1_TPR"/>
    <property type="match status" value="1"/>
</dbReference>
<evidence type="ECO:0000259" key="2">
    <source>
        <dbReference type="Pfam" id="PF21170"/>
    </source>
</evidence>
<accession>X6LB99</accession>
<dbReference type="GO" id="GO:0070336">
    <property type="term" value="F:flap-structured DNA binding"/>
    <property type="evidence" value="ECO:0007669"/>
    <property type="project" value="TreeGrafter"/>
</dbReference>
<keyword evidence="1" id="KW-0234">DNA repair</keyword>
<feature type="non-terminal residue" evidence="3">
    <location>
        <position position="116"/>
    </location>
</feature>
<organism evidence="3 4">
    <name type="scientific">Reticulomyxa filosa</name>
    <dbReference type="NCBI Taxonomy" id="46433"/>
    <lineage>
        <taxon>Eukaryota</taxon>
        <taxon>Sar</taxon>
        <taxon>Rhizaria</taxon>
        <taxon>Retaria</taxon>
        <taxon>Foraminifera</taxon>
        <taxon>Monothalamids</taxon>
        <taxon>Reticulomyxidae</taxon>
        <taxon>Reticulomyxa</taxon>
    </lineage>
</organism>
<keyword evidence="1" id="KW-0479">Metal-binding</keyword>
<dbReference type="AlphaFoldDB" id="X6LB99"/>
<dbReference type="OrthoDB" id="76364at2759"/>
<gene>
    <name evidence="3" type="ORF">RFI_38184</name>
</gene>
<dbReference type="PANTHER" id="PTHR15749">
    <property type="entry name" value="FANCONI-ASSOCIATED NUCLEASE 1"/>
    <property type="match status" value="1"/>
</dbReference>
<evidence type="ECO:0000313" key="4">
    <source>
        <dbReference type="Proteomes" id="UP000023152"/>
    </source>
</evidence>
<dbReference type="InterPro" id="IPR033315">
    <property type="entry name" value="Fan1-like"/>
</dbReference>
<reference evidence="3 4" key="1">
    <citation type="journal article" date="2013" name="Curr. Biol.">
        <title>The Genome of the Foraminiferan Reticulomyxa filosa.</title>
        <authorList>
            <person name="Glockner G."/>
            <person name="Hulsmann N."/>
            <person name="Schleicher M."/>
            <person name="Noegel A.A."/>
            <person name="Eichinger L."/>
            <person name="Gallinger C."/>
            <person name="Pawlowski J."/>
            <person name="Sierra R."/>
            <person name="Euteneuer U."/>
            <person name="Pillet L."/>
            <person name="Moustafa A."/>
            <person name="Platzer M."/>
            <person name="Groth M."/>
            <person name="Szafranski K."/>
            <person name="Schliwa M."/>
        </authorList>
    </citation>
    <scope>NUCLEOTIDE SEQUENCE [LARGE SCALE GENOMIC DNA]</scope>
</reference>
<comment type="subcellular location">
    <subcellularLocation>
        <location evidence="1">Nucleus</location>
    </subcellularLocation>
</comment>
<keyword evidence="1" id="KW-0540">Nuclease</keyword>
<dbReference type="GO" id="GO:0036297">
    <property type="term" value="P:interstrand cross-link repair"/>
    <property type="evidence" value="ECO:0007669"/>
    <property type="project" value="InterPro"/>
</dbReference>
<keyword evidence="1" id="KW-0460">Magnesium</keyword>
<keyword evidence="1" id="KW-0378">Hydrolase</keyword>
<keyword evidence="1" id="KW-0227">DNA damage</keyword>
<dbReference type="GO" id="GO:0004528">
    <property type="term" value="F:phosphodiesterase I activity"/>
    <property type="evidence" value="ECO:0007669"/>
    <property type="project" value="UniProtKB-EC"/>
</dbReference>
<proteinExistence type="inferred from homology"/>
<protein>
    <recommendedName>
        <fullName evidence="1">Fanconi-associated nuclease</fullName>
        <ecNumber evidence="1">3.1.4.1</ecNumber>
    </recommendedName>
</protein>
<feature type="domain" description="Fanconi-associated nuclease 1-like TPR" evidence="2">
    <location>
        <begin position="42"/>
        <end position="109"/>
    </location>
</feature>
<dbReference type="EC" id="3.1.4.1" evidence="1"/>
<dbReference type="Proteomes" id="UP000023152">
    <property type="component" value="Unassembled WGS sequence"/>
</dbReference>
<name>X6LB99_RETFI</name>
<dbReference type="GO" id="GO:0046872">
    <property type="term" value="F:metal ion binding"/>
    <property type="evidence" value="ECO:0007669"/>
    <property type="project" value="UniProtKB-KW"/>
</dbReference>
<dbReference type="GO" id="GO:0017108">
    <property type="term" value="F:5'-flap endonuclease activity"/>
    <property type="evidence" value="ECO:0007669"/>
    <property type="project" value="TreeGrafter"/>
</dbReference>
<keyword evidence="1" id="KW-0464">Manganese</keyword>
<dbReference type="PANTHER" id="PTHR15749:SF4">
    <property type="entry name" value="FANCONI-ASSOCIATED NUCLEASE 1"/>
    <property type="match status" value="1"/>
</dbReference>
<keyword evidence="4" id="KW-1185">Reference proteome</keyword>
<evidence type="ECO:0000313" key="3">
    <source>
        <dbReference type="EMBL" id="ETN99297.1"/>
    </source>
</evidence>
<dbReference type="GO" id="GO:0005634">
    <property type="term" value="C:nucleus"/>
    <property type="evidence" value="ECO:0007669"/>
    <property type="project" value="UniProtKB-SubCell"/>
</dbReference>
<dbReference type="EMBL" id="ASPP01044368">
    <property type="protein sequence ID" value="ETN99297.1"/>
    <property type="molecule type" value="Genomic_DNA"/>
</dbReference>
<evidence type="ECO:0000256" key="1">
    <source>
        <dbReference type="RuleBase" id="RU365033"/>
    </source>
</evidence>
<comment type="cofactor">
    <cofactor evidence="1">
        <name>Mg(2+)</name>
        <dbReference type="ChEBI" id="CHEBI:18420"/>
    </cofactor>
    <cofactor evidence="1">
        <name>Mn(2+)</name>
        <dbReference type="ChEBI" id="CHEBI:29035"/>
    </cofactor>
</comment>
<sequence length="116" mass="13773">MIDMTLTLIELLIESDQGNNINNDSCCKNIILNNNENNDALGFISIFREKHVWCKLLNLGVKLLEDMKQFDACREIYKLLLQNCPCSYKRGKWYVRCALILDYHLQLYDECFRWCQ</sequence>
<comment type="caution">
    <text evidence="3">The sequence shown here is derived from an EMBL/GenBank/DDBJ whole genome shotgun (WGS) entry which is preliminary data.</text>
</comment>